<dbReference type="PRINTS" id="PR00260">
    <property type="entry name" value="CHEMTRNSDUCR"/>
</dbReference>
<dbReference type="GO" id="GO:0006935">
    <property type="term" value="P:chemotaxis"/>
    <property type="evidence" value="ECO:0007669"/>
    <property type="project" value="InterPro"/>
</dbReference>
<dbReference type="FunFam" id="1.10.287.950:FF:000001">
    <property type="entry name" value="Methyl-accepting chemotaxis sensory transducer"/>
    <property type="match status" value="1"/>
</dbReference>
<comment type="caution">
    <text evidence="11">The sequence shown here is derived from an EMBL/GenBank/DDBJ whole genome shotgun (WGS) entry which is preliminary data.</text>
</comment>
<evidence type="ECO:0000256" key="5">
    <source>
        <dbReference type="ARBA" id="ARBA00022989"/>
    </source>
</evidence>
<dbReference type="Pfam" id="PF17200">
    <property type="entry name" value="sCache_2"/>
    <property type="match status" value="1"/>
</dbReference>
<dbReference type="GO" id="GO:0007165">
    <property type="term" value="P:signal transduction"/>
    <property type="evidence" value="ECO:0007669"/>
    <property type="project" value="UniProtKB-KW"/>
</dbReference>
<dbReference type="InterPro" id="IPR004090">
    <property type="entry name" value="Chemotax_Me-accpt_rcpt"/>
</dbReference>
<evidence type="ECO:0000256" key="3">
    <source>
        <dbReference type="ARBA" id="ARBA00022481"/>
    </source>
</evidence>
<protein>
    <submittedName>
        <fullName evidence="11">Membrane protein</fullName>
    </submittedName>
</protein>
<keyword evidence="12" id="KW-1185">Reference proteome</keyword>
<keyword evidence="5 9" id="KW-1133">Transmembrane helix</keyword>
<accession>A0A0J1CMZ2</accession>
<gene>
    <name evidence="11" type="ORF">EOS_33565</name>
</gene>
<evidence type="ECO:0000256" key="2">
    <source>
        <dbReference type="ARBA" id="ARBA00022475"/>
    </source>
</evidence>
<comment type="similarity">
    <text evidence="7">Belongs to the methyl-accepting chemotaxis (MCP) protein family.</text>
</comment>
<keyword evidence="3" id="KW-0488">Methylation</keyword>
<organism evidence="11 12">
    <name type="scientific">Caballeronia mineralivorans PML1(12)</name>
    <dbReference type="NCBI Taxonomy" id="908627"/>
    <lineage>
        <taxon>Bacteria</taxon>
        <taxon>Pseudomonadati</taxon>
        <taxon>Pseudomonadota</taxon>
        <taxon>Betaproteobacteria</taxon>
        <taxon>Burkholderiales</taxon>
        <taxon>Burkholderiaceae</taxon>
        <taxon>Caballeronia</taxon>
    </lineage>
</organism>
<dbReference type="RefSeq" id="WP_047896519.1">
    <property type="nucleotide sequence ID" value="NZ_AEJF01000196.1"/>
</dbReference>
<dbReference type="OrthoDB" id="8555762at2"/>
<evidence type="ECO:0000256" key="4">
    <source>
        <dbReference type="ARBA" id="ARBA00022692"/>
    </source>
</evidence>
<name>A0A0J1CMZ2_9BURK</name>
<dbReference type="PANTHER" id="PTHR43531:SF14">
    <property type="entry name" value="METHYL-ACCEPTING CHEMOTAXIS PROTEIN I-RELATED"/>
    <property type="match status" value="1"/>
</dbReference>
<evidence type="ECO:0000256" key="6">
    <source>
        <dbReference type="ARBA" id="ARBA00023136"/>
    </source>
</evidence>
<dbReference type="EMBL" id="AEJF01000196">
    <property type="protein sequence ID" value="KLU21914.1"/>
    <property type="molecule type" value="Genomic_DNA"/>
</dbReference>
<keyword evidence="8" id="KW-0807">Transducer</keyword>
<dbReference type="GO" id="GO:0004888">
    <property type="term" value="F:transmembrane signaling receptor activity"/>
    <property type="evidence" value="ECO:0007669"/>
    <property type="project" value="InterPro"/>
</dbReference>
<dbReference type="Pfam" id="PF00015">
    <property type="entry name" value="MCPsignal"/>
    <property type="match status" value="1"/>
</dbReference>
<dbReference type="GO" id="GO:0005886">
    <property type="term" value="C:plasma membrane"/>
    <property type="evidence" value="ECO:0007669"/>
    <property type="project" value="UniProtKB-SubCell"/>
</dbReference>
<dbReference type="PATRIC" id="fig|908627.4.peg.7502"/>
<dbReference type="CDD" id="cd11386">
    <property type="entry name" value="MCP_signal"/>
    <property type="match status" value="1"/>
</dbReference>
<keyword evidence="6 9" id="KW-0472">Membrane</keyword>
<feature type="transmembrane region" description="Helical" evidence="9">
    <location>
        <begin position="190"/>
        <end position="209"/>
    </location>
</feature>
<dbReference type="InterPro" id="IPR004089">
    <property type="entry name" value="MCPsignal_dom"/>
</dbReference>
<dbReference type="Gene3D" id="3.30.450.20">
    <property type="entry name" value="PAS domain"/>
    <property type="match status" value="1"/>
</dbReference>
<keyword evidence="4 9" id="KW-0812">Transmembrane</keyword>
<dbReference type="SUPFAM" id="SSF58104">
    <property type="entry name" value="Methyl-accepting chemotaxis protein (MCP) signaling domain"/>
    <property type="match status" value="1"/>
</dbReference>
<dbReference type="Proteomes" id="UP000035963">
    <property type="component" value="Unassembled WGS sequence"/>
</dbReference>
<evidence type="ECO:0000256" key="8">
    <source>
        <dbReference type="PROSITE-ProRule" id="PRU00284"/>
    </source>
</evidence>
<dbReference type="PANTHER" id="PTHR43531">
    <property type="entry name" value="PROTEIN ICFG"/>
    <property type="match status" value="1"/>
</dbReference>
<dbReference type="Gene3D" id="1.10.287.950">
    <property type="entry name" value="Methyl-accepting chemotaxis protein"/>
    <property type="match status" value="1"/>
</dbReference>
<proteinExistence type="inferred from homology"/>
<keyword evidence="2" id="KW-1003">Cell membrane</keyword>
<dbReference type="AlphaFoldDB" id="A0A0J1CMZ2"/>
<dbReference type="SMART" id="SM01049">
    <property type="entry name" value="Cache_2"/>
    <property type="match status" value="1"/>
</dbReference>
<evidence type="ECO:0000256" key="7">
    <source>
        <dbReference type="ARBA" id="ARBA00029447"/>
    </source>
</evidence>
<evidence type="ECO:0000313" key="12">
    <source>
        <dbReference type="Proteomes" id="UP000035963"/>
    </source>
</evidence>
<dbReference type="InterPro" id="IPR051310">
    <property type="entry name" value="MCP_chemotaxis"/>
</dbReference>
<evidence type="ECO:0000256" key="9">
    <source>
        <dbReference type="SAM" id="Phobius"/>
    </source>
</evidence>
<evidence type="ECO:0000259" key="10">
    <source>
        <dbReference type="PROSITE" id="PS50111"/>
    </source>
</evidence>
<evidence type="ECO:0000256" key="1">
    <source>
        <dbReference type="ARBA" id="ARBA00004651"/>
    </source>
</evidence>
<reference evidence="11 12" key="1">
    <citation type="journal article" date="2015" name="Genome Announc.">
        <title>Draft Genome Sequence of Burkholderia sp. Strain PML1(12), an Ectomycorrhizosphere-Inhabiting Bacterium with Effective Mineral-Weathering Ability.</title>
        <authorList>
            <person name="Uroz S."/>
            <person name="Oger P."/>
        </authorList>
    </citation>
    <scope>NUCLEOTIDE SEQUENCE [LARGE SCALE GENOMIC DNA]</scope>
    <source>
        <strain evidence="12">PML1(12)</strain>
    </source>
</reference>
<comment type="subcellular location">
    <subcellularLocation>
        <location evidence="1">Cell membrane</location>
        <topology evidence="1">Multi-pass membrane protein</topology>
    </subcellularLocation>
</comment>
<sequence>MSGFSLNTKLWLALAVTWLGLLVLGGWAAIELRGTMLADRKLVIQNIVEAAYGIVDEYASLVDSKAITLDDAQHQAMVRLSAMRYGKNGFMVITSAKPVVLMHPTVPNLRNKDVSDFKDPTGKLLFVEMVKVAQAQGQGYVDYMATVPGSDSSVPKITFVKRFGPWDWYLISGLYVNDINTAFEANLVKYLLAILVIGGAITVAMVTIIRNVKCSLGGEPTYATSIAQKIAAGELTTVISLASNDNSSMLFAMSNMQERLTRTIKRIHSGTETISLATQEIAASNQDLSVRTEQQAASLAETAASMEQFTAAVKQNVESAQQANQMGASASKIAVEGGDVVCQVVNTMESITTSSKKIVDIISVIEGIAFQTNILALNAAVEAARAGEQGRGFAVVAGEVRSLASRSADAAKEIKALIEKSVSQVDAGSVLVQRAGTTMVSVVSAVRRVTDIIGEIATASEEQSKGIEQVNIAIYQIDQTTQQNAAMVEEAAAAAHLLDEQARELRDAVNVFHVPNTA</sequence>
<dbReference type="PROSITE" id="PS50111">
    <property type="entry name" value="CHEMOTAXIS_TRANSDUC_2"/>
    <property type="match status" value="1"/>
</dbReference>
<dbReference type="InterPro" id="IPR033480">
    <property type="entry name" value="sCache_2"/>
</dbReference>
<feature type="domain" description="Methyl-accepting transducer" evidence="10">
    <location>
        <begin position="270"/>
        <end position="499"/>
    </location>
</feature>
<evidence type="ECO:0000313" key="11">
    <source>
        <dbReference type="EMBL" id="KLU21914.1"/>
    </source>
</evidence>
<dbReference type="SMART" id="SM00283">
    <property type="entry name" value="MA"/>
    <property type="match status" value="1"/>
</dbReference>